<accession>A0A1H0CPN7</accession>
<dbReference type="RefSeq" id="WP_149786887.1">
    <property type="nucleotide sequence ID" value="NZ_FNIO01000001.1"/>
</dbReference>
<dbReference type="OrthoDB" id="564699at2"/>
<dbReference type="EMBL" id="FQZZ01000001">
    <property type="protein sequence ID" value="SHJ42284.1"/>
    <property type="molecule type" value="Genomic_DNA"/>
</dbReference>
<dbReference type="Pfam" id="PF10983">
    <property type="entry name" value="DUF2793"/>
    <property type="match status" value="1"/>
</dbReference>
<sequence length="378" mass="39336">MSDVSASLSLPYIQPSQAQKHVTHNEALRVLDALVQLSVLADDVTAPPAAAQNGARYVVPPGGTGDWAGHAGQIAMRDSGGWWFLTPRAGWRAHVAATGQDLVHDGSAWRREAEMTRQAAMLGVNAAPDGGNRLAVSAPATLFSHEGADHRLKVNKATSGDTASLLFQTGWSGRAEMGLAGNDAFAIKLSADGTTWSEALLADPSTARVTIPAGAEIHGTVTGAAVQDTPQDTTPGRLARADFVYGPGNLLGPVSQSGGVPGGAVIERGSNANGDYVRMADGTQICTFKLRIGFSNATSLKQDWTYPAAFATHPMLQITIDVDHFYANATPGLNAVSLVGFSTETANGARANVFAAAGSSFASGDFSDAWVMATGRWY</sequence>
<dbReference type="Proteomes" id="UP000324252">
    <property type="component" value="Unassembled WGS sequence"/>
</dbReference>
<keyword evidence="2" id="KW-1185">Reference proteome</keyword>
<organism evidence="1 2">
    <name type="scientific">Lutimaribacter pacificus</name>
    <dbReference type="NCBI Taxonomy" id="391948"/>
    <lineage>
        <taxon>Bacteria</taxon>
        <taxon>Pseudomonadati</taxon>
        <taxon>Pseudomonadota</taxon>
        <taxon>Alphaproteobacteria</taxon>
        <taxon>Rhodobacterales</taxon>
        <taxon>Roseobacteraceae</taxon>
        <taxon>Lutimaribacter</taxon>
    </lineage>
</organism>
<proteinExistence type="predicted"/>
<evidence type="ECO:0000313" key="2">
    <source>
        <dbReference type="Proteomes" id="UP000324252"/>
    </source>
</evidence>
<evidence type="ECO:0000313" key="1">
    <source>
        <dbReference type="EMBL" id="SHJ42284.1"/>
    </source>
</evidence>
<protein>
    <recommendedName>
        <fullName evidence="3">DUF2793 domain-containing protein</fullName>
    </recommendedName>
</protein>
<dbReference type="AlphaFoldDB" id="A0A1H0CPN7"/>
<reference evidence="1 2" key="1">
    <citation type="submission" date="2016-11" db="EMBL/GenBank/DDBJ databases">
        <authorList>
            <person name="Varghese N."/>
            <person name="Submissions S."/>
        </authorList>
    </citation>
    <scope>NUCLEOTIDE SEQUENCE [LARGE SCALE GENOMIC DNA]</scope>
    <source>
        <strain evidence="1 2">DSM 29620</strain>
    </source>
</reference>
<name>A0A1H0CPN7_9RHOB</name>
<evidence type="ECO:0008006" key="3">
    <source>
        <dbReference type="Google" id="ProtNLM"/>
    </source>
</evidence>
<dbReference type="InterPro" id="IPR021251">
    <property type="entry name" value="DUF2793"/>
</dbReference>
<gene>
    <name evidence="1" type="ORF">SAMN05444142_101198</name>
</gene>